<gene>
    <name evidence="2" type="ORF">PHACADRAFT_266527</name>
</gene>
<dbReference type="InParanoid" id="K5VAQ1"/>
<dbReference type="HOGENOM" id="CLU_2513381_0_0_1"/>
<protein>
    <submittedName>
        <fullName evidence="2">Uncharacterized protein</fullName>
    </submittedName>
</protein>
<feature type="region of interest" description="Disordered" evidence="1">
    <location>
        <begin position="1"/>
        <end position="22"/>
    </location>
</feature>
<evidence type="ECO:0000313" key="3">
    <source>
        <dbReference type="Proteomes" id="UP000008370"/>
    </source>
</evidence>
<dbReference type="EMBL" id="JH931365">
    <property type="protein sequence ID" value="EKM48158.1"/>
    <property type="molecule type" value="Genomic_DNA"/>
</dbReference>
<dbReference type="Proteomes" id="UP000008370">
    <property type="component" value="Unassembled WGS sequence"/>
</dbReference>
<feature type="region of interest" description="Disordered" evidence="1">
    <location>
        <begin position="36"/>
        <end position="85"/>
    </location>
</feature>
<dbReference type="RefSeq" id="XP_007403291.1">
    <property type="nucleotide sequence ID" value="XM_007403229.1"/>
</dbReference>
<keyword evidence="3" id="KW-1185">Reference proteome</keyword>
<reference evidence="2 3" key="1">
    <citation type="journal article" date="2012" name="BMC Genomics">
        <title>Comparative genomics of the white-rot fungi, Phanerochaete carnosa and P. chrysosporium, to elucidate the genetic basis of the distinct wood types they colonize.</title>
        <authorList>
            <person name="Suzuki H."/>
            <person name="MacDonald J."/>
            <person name="Syed K."/>
            <person name="Salamov A."/>
            <person name="Hori C."/>
            <person name="Aerts A."/>
            <person name="Henrissat B."/>
            <person name="Wiebenga A."/>
            <person name="vanKuyk P.A."/>
            <person name="Barry K."/>
            <person name="Lindquist E."/>
            <person name="LaButti K."/>
            <person name="Lapidus A."/>
            <person name="Lucas S."/>
            <person name="Coutinho P."/>
            <person name="Gong Y."/>
            <person name="Samejima M."/>
            <person name="Mahadevan R."/>
            <person name="Abou-Zaid M."/>
            <person name="de Vries R.P."/>
            <person name="Igarashi K."/>
            <person name="Yadav J.S."/>
            <person name="Grigoriev I.V."/>
            <person name="Master E.R."/>
        </authorList>
    </citation>
    <scope>NUCLEOTIDE SEQUENCE [LARGE SCALE GENOMIC DNA]</scope>
    <source>
        <strain evidence="2 3">HHB-10118-sp</strain>
    </source>
</reference>
<dbReference type="AlphaFoldDB" id="K5VAQ1"/>
<evidence type="ECO:0000313" key="2">
    <source>
        <dbReference type="EMBL" id="EKM48158.1"/>
    </source>
</evidence>
<dbReference type="KEGG" id="pco:PHACADRAFT_266527"/>
<proteinExistence type="predicted"/>
<evidence type="ECO:0000256" key="1">
    <source>
        <dbReference type="SAM" id="MobiDB-lite"/>
    </source>
</evidence>
<dbReference type="GeneID" id="18919435"/>
<sequence>MLNAIWQDDKHTKRGNTAAHTTQACTQTATCRIASRSASRSVPPRTAQENGMASGYSGAVSLADPLNSNNNAPYISGATGTGEHS</sequence>
<name>K5VAQ1_PHACS</name>
<accession>K5VAQ1</accession>
<feature type="compositionally biased region" description="Low complexity" evidence="1">
    <location>
        <begin position="36"/>
        <end position="47"/>
    </location>
</feature>
<organism evidence="2 3">
    <name type="scientific">Phanerochaete carnosa (strain HHB-10118-sp)</name>
    <name type="common">White-rot fungus</name>
    <name type="synonym">Peniophora carnosa</name>
    <dbReference type="NCBI Taxonomy" id="650164"/>
    <lineage>
        <taxon>Eukaryota</taxon>
        <taxon>Fungi</taxon>
        <taxon>Dikarya</taxon>
        <taxon>Basidiomycota</taxon>
        <taxon>Agaricomycotina</taxon>
        <taxon>Agaricomycetes</taxon>
        <taxon>Polyporales</taxon>
        <taxon>Phanerochaetaceae</taxon>
        <taxon>Phanerochaete</taxon>
    </lineage>
</organism>